<feature type="active site" description="Phosphoserine intermediate" evidence="9 11">
    <location>
        <position position="60"/>
    </location>
</feature>
<evidence type="ECO:0000259" key="15">
    <source>
        <dbReference type="Pfam" id="PF06415"/>
    </source>
</evidence>
<evidence type="ECO:0000256" key="5">
    <source>
        <dbReference type="ARBA" id="ARBA00022723"/>
    </source>
</evidence>
<dbReference type="PANTHER" id="PTHR31637">
    <property type="entry name" value="2,3-BISPHOSPHOGLYCERATE-INDEPENDENT PHOSPHOGLYCERATE MUTASE"/>
    <property type="match status" value="1"/>
</dbReference>
<protein>
    <recommendedName>
        <fullName evidence="9 10">2,3-bisphosphoglycerate-independent phosphoglycerate mutase</fullName>
        <shortName evidence="9">BPG-independent PGAM</shortName>
        <shortName evidence="9">Phosphoglyceromutase</shortName>
        <shortName evidence="9">iPGM</shortName>
        <ecNumber evidence="9 10">5.4.2.12</ecNumber>
    </recommendedName>
</protein>
<dbReference type="UniPathway" id="UPA00109">
    <property type="reaction ID" value="UER00186"/>
</dbReference>
<feature type="binding site" evidence="9 13">
    <location>
        <position position="434"/>
    </location>
    <ligand>
        <name>Mn(2+)</name>
        <dbReference type="ChEBI" id="CHEBI:29035"/>
        <label>2</label>
    </ligand>
</feature>
<keyword evidence="7 9" id="KW-0464">Manganese</keyword>
<dbReference type="InterPro" id="IPR017850">
    <property type="entry name" value="Alkaline_phosphatase_core_sf"/>
</dbReference>
<evidence type="ECO:0000256" key="9">
    <source>
        <dbReference type="HAMAP-Rule" id="MF_01038"/>
    </source>
</evidence>
<feature type="binding site" evidence="9 12">
    <location>
        <position position="189"/>
    </location>
    <ligand>
        <name>substrate</name>
    </ligand>
</feature>
<dbReference type="PIRSF" id="PIRSF001492">
    <property type="entry name" value="IPGAM"/>
    <property type="match status" value="1"/>
</dbReference>
<dbReference type="FunFam" id="3.40.1450.10:FF:000002">
    <property type="entry name" value="2,3-bisphosphoglycerate-independent phosphoglycerate mutase"/>
    <property type="match status" value="1"/>
</dbReference>
<comment type="cofactor">
    <cofactor evidence="9">
        <name>Mn(2+)</name>
        <dbReference type="ChEBI" id="CHEBI:29035"/>
    </cofactor>
    <text evidence="9">Binds 2 manganese ions per subunit.</text>
</comment>
<feature type="binding site" evidence="9 12">
    <location>
        <position position="121"/>
    </location>
    <ligand>
        <name>substrate</name>
    </ligand>
</feature>
<evidence type="ECO:0000256" key="11">
    <source>
        <dbReference type="PIRSR" id="PIRSR001492-1"/>
    </source>
</evidence>
<evidence type="ECO:0000256" key="2">
    <source>
        <dbReference type="ARBA" id="ARBA00002315"/>
    </source>
</evidence>
<dbReference type="InterPro" id="IPR011258">
    <property type="entry name" value="BPG-indep_PGM_N"/>
</dbReference>
<dbReference type="HAMAP" id="MF_01038">
    <property type="entry name" value="GpmI"/>
    <property type="match status" value="1"/>
</dbReference>
<feature type="domain" description="Metalloenzyme" evidence="14">
    <location>
        <begin position="2"/>
        <end position="515"/>
    </location>
</feature>
<dbReference type="PANTHER" id="PTHR31637:SF0">
    <property type="entry name" value="2,3-BISPHOSPHOGLYCERATE-INDEPENDENT PHOSPHOGLYCERATE MUTASE"/>
    <property type="match status" value="1"/>
</dbReference>
<dbReference type="GO" id="GO:0004619">
    <property type="term" value="F:phosphoglycerate mutase activity"/>
    <property type="evidence" value="ECO:0007669"/>
    <property type="project" value="UniProtKB-UniRule"/>
</dbReference>
<evidence type="ECO:0000256" key="7">
    <source>
        <dbReference type="ARBA" id="ARBA00023211"/>
    </source>
</evidence>
<dbReference type="GO" id="GO:0006007">
    <property type="term" value="P:glucose catabolic process"/>
    <property type="evidence" value="ECO:0007669"/>
    <property type="project" value="InterPro"/>
</dbReference>
<dbReference type="Gene3D" id="3.40.1450.10">
    <property type="entry name" value="BPG-independent phosphoglycerate mutase, domain B"/>
    <property type="match status" value="1"/>
</dbReference>
<dbReference type="InterPro" id="IPR006124">
    <property type="entry name" value="Metalloenzyme"/>
</dbReference>
<feature type="binding site" evidence="9 12">
    <location>
        <begin position="260"/>
        <end position="263"/>
    </location>
    <ligand>
        <name>substrate</name>
    </ligand>
</feature>
<feature type="binding site" evidence="9 13">
    <location>
        <position position="435"/>
    </location>
    <ligand>
        <name>Mn(2+)</name>
        <dbReference type="ChEBI" id="CHEBI:29035"/>
        <label>2</label>
    </ligand>
</feature>
<dbReference type="Gene3D" id="3.40.720.10">
    <property type="entry name" value="Alkaline Phosphatase, subunit A"/>
    <property type="match status" value="1"/>
</dbReference>
<reference evidence="17" key="1">
    <citation type="submission" date="2017-09" db="EMBL/GenBank/DDBJ databases">
        <title>Depth-based differentiation of microbial function through sediment-hosted aquifers and enrichment of novel symbionts in the deep terrestrial subsurface.</title>
        <authorList>
            <person name="Probst A.J."/>
            <person name="Ladd B."/>
            <person name="Jarett J.K."/>
            <person name="Geller-Mcgrath D.E."/>
            <person name="Sieber C.M.K."/>
            <person name="Emerson J.B."/>
            <person name="Anantharaman K."/>
            <person name="Thomas B.C."/>
            <person name="Malmstrom R."/>
            <person name="Stieglmeier M."/>
            <person name="Klingl A."/>
            <person name="Woyke T."/>
            <person name="Ryan C.M."/>
            <person name="Banfield J.F."/>
        </authorList>
    </citation>
    <scope>NUCLEOTIDE SEQUENCE [LARGE SCALE GENOMIC DNA]</scope>
</reference>
<keyword evidence="5 9" id="KW-0479">Metal-binding</keyword>
<evidence type="ECO:0000259" key="14">
    <source>
        <dbReference type="Pfam" id="PF01676"/>
    </source>
</evidence>
<dbReference type="AlphaFoldDB" id="A0A2H0VAG6"/>
<keyword evidence="8 9" id="KW-0413">Isomerase</keyword>
<feature type="binding site" evidence="9 12">
    <location>
        <position position="326"/>
    </location>
    <ligand>
        <name>substrate</name>
    </ligand>
</feature>
<dbReference type="SUPFAM" id="SSF64158">
    <property type="entry name" value="2,3-Bisphosphoglycerate-independent phosphoglycerate mutase, substrate-binding domain"/>
    <property type="match status" value="1"/>
</dbReference>
<evidence type="ECO:0000313" key="16">
    <source>
        <dbReference type="EMBL" id="PIR96083.1"/>
    </source>
</evidence>
<dbReference type="CDD" id="cd16010">
    <property type="entry name" value="iPGM"/>
    <property type="match status" value="1"/>
</dbReference>
<comment type="caution">
    <text evidence="16">The sequence shown here is derived from an EMBL/GenBank/DDBJ whole genome shotgun (WGS) entry which is preliminary data.</text>
</comment>
<evidence type="ECO:0000256" key="13">
    <source>
        <dbReference type="PIRSR" id="PIRSR001492-3"/>
    </source>
</evidence>
<evidence type="ECO:0000256" key="6">
    <source>
        <dbReference type="ARBA" id="ARBA00023152"/>
    </source>
</evidence>
<feature type="binding site" evidence="9 13">
    <location>
        <position position="397"/>
    </location>
    <ligand>
        <name>Mn(2+)</name>
        <dbReference type="ChEBI" id="CHEBI:29035"/>
        <label>1</label>
    </ligand>
</feature>
<dbReference type="EC" id="5.4.2.12" evidence="9 10"/>
<comment type="subunit">
    <text evidence="9">Monomer.</text>
</comment>
<feature type="binding site" evidence="9 13">
    <location>
        <position position="453"/>
    </location>
    <ligand>
        <name>Mn(2+)</name>
        <dbReference type="ChEBI" id="CHEBI:29035"/>
        <label>1</label>
    </ligand>
</feature>
<sequence length="527" mass="58638">MKPLALIILDGWGHREEKDHNAIAKAKTPFFDMLWKKYPHTLIDASAEAVGLPSGVIGNSEIGHMTMGAGKIIDVDLVRINKAAKAGGFNTNPAFTTLFNHVKKNNSTLHVMGLISPGGVHSHQEHLHEFLKAAKSEGIKQVVVHAFTDGRDVLPKSGAEYLKTLEDVIQKEGIGHIATVSGRLYAMDRDKNWHRTKKAEEAIFECKGKICKARKPSDVIKELYDAGQIDELLEPMVFLDDTGKGYKIEKNDGVLFFNYRPDRARQISKKILDRKQSHNLCFVTMTEYDKSFDTLVAFPPQKPEITLAAVISAHGLKQAHIAETEKYAHVTYFFNGGREEPHEGEEHIMVESRKDVHTHDEAPEMRAREIADKAIKKIDGGIDFMVINFANADMVGHTANVPAIITAVETIDIELKRVVEKIVGMDGMALITADHGNAEKNFDVESDSKHSAHTLNKVPFILINNNKILLPEPVEEQNFAGDEFDPSTSLRDQNLRITGTLADIAPTILHLMYIKQPSQMTGRSLVP</sequence>
<dbReference type="GO" id="GO:0005829">
    <property type="term" value="C:cytosol"/>
    <property type="evidence" value="ECO:0007669"/>
    <property type="project" value="TreeGrafter"/>
</dbReference>
<accession>A0A2H0VAG6</accession>
<evidence type="ECO:0000256" key="8">
    <source>
        <dbReference type="ARBA" id="ARBA00023235"/>
    </source>
</evidence>
<evidence type="ECO:0000256" key="4">
    <source>
        <dbReference type="ARBA" id="ARBA00008819"/>
    </source>
</evidence>
<gene>
    <name evidence="9" type="primary">gpmI</name>
    <name evidence="16" type="ORF">COT92_02985</name>
</gene>
<dbReference type="SUPFAM" id="SSF53649">
    <property type="entry name" value="Alkaline phosphatase-like"/>
    <property type="match status" value="1"/>
</dbReference>
<comment type="pathway">
    <text evidence="3 9">Carbohydrate degradation; glycolysis; pyruvate from D-glyceraldehyde 3-phosphate: step 3/5.</text>
</comment>
<evidence type="ECO:0000256" key="3">
    <source>
        <dbReference type="ARBA" id="ARBA00004798"/>
    </source>
</evidence>
<evidence type="ECO:0000256" key="12">
    <source>
        <dbReference type="PIRSR" id="PIRSR001492-2"/>
    </source>
</evidence>
<keyword evidence="6 9" id="KW-0324">Glycolysis</keyword>
<dbReference type="NCBIfam" id="TIGR01307">
    <property type="entry name" value="pgm_bpd_ind"/>
    <property type="match status" value="1"/>
</dbReference>
<evidence type="ECO:0000256" key="10">
    <source>
        <dbReference type="NCBIfam" id="TIGR01307"/>
    </source>
</evidence>
<feature type="binding site" evidence="9 12">
    <location>
        <begin position="151"/>
        <end position="152"/>
    </location>
    <ligand>
        <name>substrate</name>
    </ligand>
</feature>
<evidence type="ECO:0000256" key="1">
    <source>
        <dbReference type="ARBA" id="ARBA00000370"/>
    </source>
</evidence>
<name>A0A2H0VAG6_9BACT</name>
<dbReference type="GO" id="GO:0030145">
    <property type="term" value="F:manganese ion binding"/>
    <property type="evidence" value="ECO:0007669"/>
    <property type="project" value="UniProtKB-UniRule"/>
</dbReference>
<comment type="function">
    <text evidence="2 9">Catalyzes the interconversion of 2-phosphoglycerate and 3-phosphoglycerate.</text>
</comment>
<evidence type="ECO:0000313" key="17">
    <source>
        <dbReference type="Proteomes" id="UP000230922"/>
    </source>
</evidence>
<organism evidence="16 17">
    <name type="scientific">Candidatus Doudnabacteria bacterium CG10_big_fil_rev_8_21_14_0_10_42_18</name>
    <dbReference type="NCBI Taxonomy" id="1974552"/>
    <lineage>
        <taxon>Bacteria</taxon>
        <taxon>Candidatus Doudnaibacteriota</taxon>
    </lineage>
</organism>
<dbReference type="Proteomes" id="UP000230922">
    <property type="component" value="Unassembled WGS sequence"/>
</dbReference>
<feature type="domain" description="BPG-independent PGAM N-terminal" evidence="15">
    <location>
        <begin position="80"/>
        <end position="290"/>
    </location>
</feature>
<feature type="binding site" evidence="9 13">
    <location>
        <position position="393"/>
    </location>
    <ligand>
        <name>Mn(2+)</name>
        <dbReference type="ChEBI" id="CHEBI:29035"/>
        <label>1</label>
    </ligand>
</feature>
<proteinExistence type="inferred from homology"/>
<feature type="binding site" evidence="9 12">
    <location>
        <position position="183"/>
    </location>
    <ligand>
        <name>substrate</name>
    </ligand>
</feature>
<dbReference type="Pfam" id="PF01676">
    <property type="entry name" value="Metalloenzyme"/>
    <property type="match status" value="1"/>
</dbReference>
<comment type="catalytic activity">
    <reaction evidence="1 9">
        <text>(2R)-2-phosphoglycerate = (2R)-3-phosphoglycerate</text>
        <dbReference type="Rhea" id="RHEA:15901"/>
        <dbReference type="ChEBI" id="CHEBI:58272"/>
        <dbReference type="ChEBI" id="CHEBI:58289"/>
        <dbReference type="EC" id="5.4.2.12"/>
    </reaction>
</comment>
<dbReference type="Pfam" id="PF06415">
    <property type="entry name" value="iPGM_N"/>
    <property type="match status" value="1"/>
</dbReference>
<dbReference type="InterPro" id="IPR036646">
    <property type="entry name" value="PGAM_B_sf"/>
</dbReference>
<feature type="binding site" evidence="9 13">
    <location>
        <position position="10"/>
    </location>
    <ligand>
        <name>Mn(2+)</name>
        <dbReference type="ChEBI" id="CHEBI:29035"/>
        <label>2</label>
    </ligand>
</feature>
<dbReference type="EMBL" id="PFAK01000049">
    <property type="protein sequence ID" value="PIR96083.1"/>
    <property type="molecule type" value="Genomic_DNA"/>
</dbReference>
<feature type="binding site" evidence="9 13">
    <location>
        <position position="60"/>
    </location>
    <ligand>
        <name>Mn(2+)</name>
        <dbReference type="ChEBI" id="CHEBI:29035"/>
        <label>2</label>
    </ligand>
</feature>
<dbReference type="InterPro" id="IPR005995">
    <property type="entry name" value="Pgm_bpd_ind"/>
</dbReference>
<comment type="similarity">
    <text evidence="4 9">Belongs to the BPG-independent phosphoglycerate mutase family.</text>
</comment>
<dbReference type="GO" id="GO:0006096">
    <property type="term" value="P:glycolytic process"/>
    <property type="evidence" value="ECO:0007669"/>
    <property type="project" value="UniProtKB-UniRule"/>
</dbReference>